<dbReference type="PANTHER" id="PTHR30231:SF4">
    <property type="entry name" value="PROTEIN NEN2"/>
    <property type="match status" value="1"/>
</dbReference>
<dbReference type="SMART" id="SM00479">
    <property type="entry name" value="EXOIII"/>
    <property type="match status" value="1"/>
</dbReference>
<protein>
    <submittedName>
        <fullName evidence="5">3'-5' exonuclease</fullName>
    </submittedName>
</protein>
<evidence type="ECO:0000313" key="5">
    <source>
        <dbReference type="EMBL" id="GAA4953309.1"/>
    </source>
</evidence>
<evidence type="ECO:0000256" key="3">
    <source>
        <dbReference type="ARBA" id="ARBA00022839"/>
    </source>
</evidence>
<keyword evidence="2" id="KW-0378">Hydrolase</keyword>
<evidence type="ECO:0000256" key="2">
    <source>
        <dbReference type="ARBA" id="ARBA00022801"/>
    </source>
</evidence>
<reference evidence="6" key="1">
    <citation type="journal article" date="2019" name="Int. J. Syst. Evol. Microbiol.">
        <title>The Global Catalogue of Microorganisms (GCM) 10K type strain sequencing project: providing services to taxonomists for standard genome sequencing and annotation.</title>
        <authorList>
            <consortium name="The Broad Institute Genomics Platform"/>
            <consortium name="The Broad Institute Genome Sequencing Center for Infectious Disease"/>
            <person name="Wu L."/>
            <person name="Ma J."/>
        </authorList>
    </citation>
    <scope>NUCLEOTIDE SEQUENCE [LARGE SCALE GENOMIC DNA]</scope>
    <source>
        <strain evidence="6">JCM 17986</strain>
    </source>
</reference>
<dbReference type="Proteomes" id="UP001500466">
    <property type="component" value="Unassembled WGS sequence"/>
</dbReference>
<dbReference type="PANTHER" id="PTHR30231">
    <property type="entry name" value="DNA POLYMERASE III SUBUNIT EPSILON"/>
    <property type="match status" value="1"/>
</dbReference>
<keyword evidence="3 5" id="KW-0269">Exonuclease</keyword>
<sequence length="285" mass="30251">MATNRYGAACATCSTYVAPGEGVLTRLDGAWTTYCRDCEPKPAAPVAGAHAGWHRGPLAAFDLETSGVDPATDFIVTAAICDAEGVGHTWLVHPGDREIPEGATQVHGISTEHARAHGRPAKECAEEIAQVLAGYLAAGTPVAVYNAVFDLTLLEAELRRHGLRALAERVPALGPVVDPLIIDKQLDRFRRGKRTLEATSAFYGVALADAHTATGDAAACLRLAQELGARYPKLAATDIHTLHNDQRAWAAEQAASFRAYLDRTRPGHGEHIAGEWPVIPADTAG</sequence>
<dbReference type="InterPro" id="IPR012337">
    <property type="entry name" value="RNaseH-like_sf"/>
</dbReference>
<dbReference type="CDD" id="cd06127">
    <property type="entry name" value="DEDDh"/>
    <property type="match status" value="1"/>
</dbReference>
<dbReference type="Gene3D" id="3.30.420.10">
    <property type="entry name" value="Ribonuclease H-like superfamily/Ribonuclease H"/>
    <property type="match status" value="1"/>
</dbReference>
<name>A0ABP9H0Q5_9ACTN</name>
<evidence type="ECO:0000313" key="6">
    <source>
        <dbReference type="Proteomes" id="UP001500466"/>
    </source>
</evidence>
<accession>A0ABP9H0Q5</accession>
<dbReference type="RefSeq" id="WP_345674342.1">
    <property type="nucleotide sequence ID" value="NZ_BAABHS010000004.1"/>
</dbReference>
<dbReference type="GO" id="GO:0004527">
    <property type="term" value="F:exonuclease activity"/>
    <property type="evidence" value="ECO:0007669"/>
    <property type="project" value="UniProtKB-KW"/>
</dbReference>
<feature type="domain" description="Exonuclease" evidence="4">
    <location>
        <begin position="57"/>
        <end position="233"/>
    </location>
</feature>
<dbReference type="InterPro" id="IPR013520">
    <property type="entry name" value="Ribonucl_H"/>
</dbReference>
<keyword evidence="6" id="KW-1185">Reference proteome</keyword>
<evidence type="ECO:0000256" key="1">
    <source>
        <dbReference type="ARBA" id="ARBA00022722"/>
    </source>
</evidence>
<proteinExistence type="predicted"/>
<dbReference type="InterPro" id="IPR036397">
    <property type="entry name" value="RNaseH_sf"/>
</dbReference>
<organism evidence="5 6">
    <name type="scientific">Yinghuangia aomiensis</name>
    <dbReference type="NCBI Taxonomy" id="676205"/>
    <lineage>
        <taxon>Bacteria</taxon>
        <taxon>Bacillati</taxon>
        <taxon>Actinomycetota</taxon>
        <taxon>Actinomycetes</taxon>
        <taxon>Kitasatosporales</taxon>
        <taxon>Streptomycetaceae</taxon>
        <taxon>Yinghuangia</taxon>
    </lineage>
</organism>
<evidence type="ECO:0000259" key="4">
    <source>
        <dbReference type="SMART" id="SM00479"/>
    </source>
</evidence>
<dbReference type="NCBIfam" id="NF005927">
    <property type="entry name" value="PRK07942.1"/>
    <property type="match status" value="1"/>
</dbReference>
<dbReference type="EMBL" id="BAABHS010000004">
    <property type="protein sequence ID" value="GAA4953309.1"/>
    <property type="molecule type" value="Genomic_DNA"/>
</dbReference>
<dbReference type="SUPFAM" id="SSF53098">
    <property type="entry name" value="Ribonuclease H-like"/>
    <property type="match status" value="1"/>
</dbReference>
<keyword evidence="1" id="KW-0540">Nuclease</keyword>
<gene>
    <name evidence="5" type="ORF">GCM10023205_13230</name>
</gene>
<comment type="caution">
    <text evidence="5">The sequence shown here is derived from an EMBL/GenBank/DDBJ whole genome shotgun (WGS) entry which is preliminary data.</text>
</comment>
<dbReference type="Pfam" id="PF00929">
    <property type="entry name" value="RNase_T"/>
    <property type="match status" value="1"/>
</dbReference>